<reference evidence="1" key="1">
    <citation type="journal article" date="2015" name="Nature">
        <title>Complex archaea that bridge the gap between prokaryotes and eukaryotes.</title>
        <authorList>
            <person name="Spang A."/>
            <person name="Saw J.H."/>
            <person name="Jorgensen S.L."/>
            <person name="Zaremba-Niedzwiedzka K."/>
            <person name="Martijn J."/>
            <person name="Lind A.E."/>
            <person name="van Eijk R."/>
            <person name="Schleper C."/>
            <person name="Guy L."/>
            <person name="Ettema T.J."/>
        </authorList>
    </citation>
    <scope>NUCLEOTIDE SEQUENCE</scope>
</reference>
<name>A0A0F9SCE7_9ZZZZ</name>
<comment type="caution">
    <text evidence="1">The sequence shown here is derived from an EMBL/GenBank/DDBJ whole genome shotgun (WGS) entry which is preliminary data.</text>
</comment>
<dbReference type="InterPro" id="IPR003615">
    <property type="entry name" value="HNH_nuc"/>
</dbReference>
<evidence type="ECO:0008006" key="2">
    <source>
        <dbReference type="Google" id="ProtNLM"/>
    </source>
</evidence>
<accession>A0A0F9SCE7</accession>
<dbReference type="CDD" id="cd00085">
    <property type="entry name" value="HNHc"/>
    <property type="match status" value="1"/>
</dbReference>
<gene>
    <name evidence="1" type="ORF">LCGC14_0791080</name>
</gene>
<evidence type="ECO:0000313" key="1">
    <source>
        <dbReference type="EMBL" id="KKN34681.1"/>
    </source>
</evidence>
<organism evidence="1">
    <name type="scientific">marine sediment metagenome</name>
    <dbReference type="NCBI Taxonomy" id="412755"/>
    <lineage>
        <taxon>unclassified sequences</taxon>
        <taxon>metagenomes</taxon>
        <taxon>ecological metagenomes</taxon>
    </lineage>
</organism>
<dbReference type="EMBL" id="LAZR01002090">
    <property type="protein sequence ID" value="KKN34681.1"/>
    <property type="molecule type" value="Genomic_DNA"/>
</dbReference>
<sequence>MKTQTAIIKVKVRDNYSCQECGSREKIQGHHKIKNDDDSLITLCALCHSKSHPDMPQALFLNSNHVTEPKLSMLEISNQYGITSKPALHSILHQMARGTYERNQQIRILHKSGENMAQIGRWFKISRQAVRDIVKQAGGD</sequence>
<dbReference type="AlphaFoldDB" id="A0A0F9SCE7"/>
<proteinExistence type="predicted"/>
<protein>
    <recommendedName>
        <fullName evidence="2">HNH nuclease domain-containing protein</fullName>
    </recommendedName>
</protein>